<comment type="caution">
    <text evidence="3">The sequence shown here is derived from an EMBL/GenBank/DDBJ whole genome shotgun (WGS) entry which is preliminary data.</text>
</comment>
<keyword evidence="4" id="KW-1185">Reference proteome</keyword>
<evidence type="ECO:0000256" key="2">
    <source>
        <dbReference type="SAM" id="Phobius"/>
    </source>
</evidence>
<accession>A0A9W7ENT4</accession>
<feature type="transmembrane region" description="Helical" evidence="2">
    <location>
        <begin position="129"/>
        <end position="147"/>
    </location>
</feature>
<keyword evidence="2" id="KW-0812">Transmembrane</keyword>
<gene>
    <name evidence="3" type="ORF">TrST_g1319</name>
</gene>
<name>A0A9W7ENT4_9STRA</name>
<proteinExistence type="predicted"/>
<evidence type="ECO:0000313" key="3">
    <source>
        <dbReference type="EMBL" id="GMH84545.1"/>
    </source>
</evidence>
<feature type="transmembrane region" description="Helical" evidence="2">
    <location>
        <begin position="159"/>
        <end position="180"/>
    </location>
</feature>
<dbReference type="OrthoDB" id="10364172at2759"/>
<reference evidence="4" key="1">
    <citation type="journal article" date="2023" name="Commun. Biol.">
        <title>Genome analysis of Parmales, the sister group of diatoms, reveals the evolutionary specialization of diatoms from phago-mixotrophs to photoautotrophs.</title>
        <authorList>
            <person name="Ban H."/>
            <person name="Sato S."/>
            <person name="Yoshikawa S."/>
            <person name="Yamada K."/>
            <person name="Nakamura Y."/>
            <person name="Ichinomiya M."/>
            <person name="Sato N."/>
            <person name="Blanc-Mathieu R."/>
            <person name="Endo H."/>
            <person name="Kuwata A."/>
            <person name="Ogata H."/>
        </authorList>
    </citation>
    <scope>NUCLEOTIDE SEQUENCE [LARGE SCALE GENOMIC DNA]</scope>
    <source>
        <strain evidence="4">NIES 3701</strain>
    </source>
</reference>
<feature type="transmembrane region" description="Helical" evidence="2">
    <location>
        <begin position="33"/>
        <end position="56"/>
    </location>
</feature>
<protein>
    <submittedName>
        <fullName evidence="3">Uncharacterized protein</fullName>
    </submittedName>
</protein>
<dbReference type="EMBL" id="BRXY01000294">
    <property type="protein sequence ID" value="GMH84545.1"/>
    <property type="molecule type" value="Genomic_DNA"/>
</dbReference>
<sequence length="221" mass="24009">MGRLIEACGWALICPPAYLGSVKLLSNLSDSKLGAAITALFKSLSGVLIPMLYISAEALRCIMDSFPDAKIDNLGYIESCGNPSKPTVWVSAFLAVSWGLTYVLPHLLPSDRTLSWGDVMKLDMGRIEGLRFTLFSMFSIEALVMYTMTDEDGTEVSEFLNGLITVMLLNGAILSLFVAYEYVLKPAIFRPTTRPHASASVTSPNSDAFSFESSGNTINVL</sequence>
<dbReference type="AlphaFoldDB" id="A0A9W7ENT4"/>
<feature type="compositionally biased region" description="Polar residues" evidence="1">
    <location>
        <begin position="199"/>
        <end position="221"/>
    </location>
</feature>
<keyword evidence="2" id="KW-0472">Membrane</keyword>
<feature type="region of interest" description="Disordered" evidence="1">
    <location>
        <begin position="194"/>
        <end position="221"/>
    </location>
</feature>
<feature type="transmembrane region" description="Helical" evidence="2">
    <location>
        <begin position="88"/>
        <end position="108"/>
    </location>
</feature>
<keyword evidence="2" id="KW-1133">Transmembrane helix</keyword>
<dbReference type="Proteomes" id="UP001165085">
    <property type="component" value="Unassembled WGS sequence"/>
</dbReference>
<evidence type="ECO:0000313" key="4">
    <source>
        <dbReference type="Proteomes" id="UP001165085"/>
    </source>
</evidence>
<organism evidence="3 4">
    <name type="scientific">Triparma strigata</name>
    <dbReference type="NCBI Taxonomy" id="1606541"/>
    <lineage>
        <taxon>Eukaryota</taxon>
        <taxon>Sar</taxon>
        <taxon>Stramenopiles</taxon>
        <taxon>Ochrophyta</taxon>
        <taxon>Bolidophyceae</taxon>
        <taxon>Parmales</taxon>
        <taxon>Triparmaceae</taxon>
        <taxon>Triparma</taxon>
    </lineage>
</organism>
<evidence type="ECO:0000256" key="1">
    <source>
        <dbReference type="SAM" id="MobiDB-lite"/>
    </source>
</evidence>